<dbReference type="EMBL" id="OCNF01000024">
    <property type="protein sequence ID" value="SOD70276.1"/>
    <property type="molecule type" value="Genomic_DNA"/>
</dbReference>
<protein>
    <submittedName>
        <fullName evidence="1">Uncharacterized protein</fullName>
    </submittedName>
</protein>
<accession>A0A286EH68</accession>
<sequence length="686" mass="80660">MKFLNKCEACSHMNGWINPMGQSWNGNIRVDCELGIRSTLAEGCSQFSPNVFMCTNKCYHYNHEKCNKGHNIITVRNCLDYGVMDYSADEYSEESEKLNCILELKEYIKQQLPYTDFSENEVADIISLYKKYYQEKTKLAWDDEDKLNAHIHLTSSNINFSPEVLNMISNIDMDKHIVDRFKGHEDIVITKRILQNNKELSFLSKFLELYYHESIHLMQKHIYSSVYNYIQAVQEIENLELEFTEKFLKEGFTFNIHTGFIESFYKYLDNDNSNADYEKYLFLQSIKENCSIALEVTKNFDNKLTLIHLIEAQAVYMSRLHLGIENFDIPKNNLYNLAWDEFKKFGGKNPVVFVLIIDASLRYGGLKTDIPHPVEIFNALILLSQDLEKLFELIEQEVENAKFIGVLSRSSAFAMFSKRTPLQEDESQRVDKKKLAIIEEQLSTFVEKILSQHGNKLSELLKDKFFDALEESEGCDNNNYQEQVTEKLNFYFDNSKITDINSPEFICFEFSKQVAKILEKNLYNAEKNISEIMNLYNDYIMHNVAYLFKKYFQDYKRIDILFHFLLPENKYFDENENIYMKIIRFYTELNSINLDGYGNMPYYFYQEMLKTPEVIKNILSLNLSDISTANGIYCCNKHSYVMYDDMNQLFKHLDSCEENDSPSRGLCAEFGKKSILDFFNFDNPEK</sequence>
<name>A0A286EH68_9NEIS</name>
<reference evidence="1 2" key="1">
    <citation type="submission" date="2017-09" db="EMBL/GenBank/DDBJ databases">
        <authorList>
            <person name="Ehlers B."/>
            <person name="Leendertz F.H."/>
        </authorList>
    </citation>
    <scope>NUCLEOTIDE SEQUENCE [LARGE SCALE GENOMIC DNA]</scope>
    <source>
        <strain evidence="1 2">DSM 16848</strain>
    </source>
</reference>
<evidence type="ECO:0000313" key="2">
    <source>
        <dbReference type="Proteomes" id="UP000219669"/>
    </source>
</evidence>
<dbReference type="AlphaFoldDB" id="A0A286EH68"/>
<gene>
    <name evidence="1" type="ORF">SAMN02746062_02051</name>
</gene>
<keyword evidence="2" id="KW-1185">Reference proteome</keyword>
<dbReference type="Proteomes" id="UP000219669">
    <property type="component" value="Unassembled WGS sequence"/>
</dbReference>
<proteinExistence type="predicted"/>
<organism evidence="1 2">
    <name type="scientific">Alysiella filiformis DSM 16848</name>
    <dbReference type="NCBI Taxonomy" id="1120981"/>
    <lineage>
        <taxon>Bacteria</taxon>
        <taxon>Pseudomonadati</taxon>
        <taxon>Pseudomonadota</taxon>
        <taxon>Betaproteobacteria</taxon>
        <taxon>Neisseriales</taxon>
        <taxon>Neisseriaceae</taxon>
        <taxon>Alysiella</taxon>
    </lineage>
</organism>
<dbReference type="RefSeq" id="WP_097115003.1">
    <property type="nucleotide sequence ID" value="NZ_CP083931.1"/>
</dbReference>
<evidence type="ECO:0000313" key="1">
    <source>
        <dbReference type="EMBL" id="SOD70276.1"/>
    </source>
</evidence>